<keyword evidence="9" id="KW-0472">Membrane</keyword>
<dbReference type="SUPFAM" id="SSF56112">
    <property type="entry name" value="Protein kinase-like (PK-like)"/>
    <property type="match status" value="1"/>
</dbReference>
<evidence type="ECO:0000256" key="2">
    <source>
        <dbReference type="ARBA" id="ARBA00022527"/>
    </source>
</evidence>
<dbReference type="InterPro" id="IPR008271">
    <property type="entry name" value="Ser/Thr_kinase_AS"/>
</dbReference>
<feature type="binding site" evidence="7">
    <location>
        <position position="52"/>
    </location>
    <ligand>
        <name>ATP</name>
        <dbReference type="ChEBI" id="CHEBI:30616"/>
    </ligand>
</feature>
<evidence type="ECO:0000256" key="6">
    <source>
        <dbReference type="ARBA" id="ARBA00022840"/>
    </source>
</evidence>
<dbReference type="InterPro" id="IPR000719">
    <property type="entry name" value="Prot_kinase_dom"/>
</dbReference>
<keyword evidence="6 7" id="KW-0067">ATP-binding</keyword>
<dbReference type="AlphaFoldDB" id="A0A7D6VBU5"/>
<keyword evidence="9" id="KW-1133">Transmembrane helix</keyword>
<evidence type="ECO:0000256" key="8">
    <source>
        <dbReference type="SAM" id="MobiDB-lite"/>
    </source>
</evidence>
<evidence type="ECO:0000256" key="5">
    <source>
        <dbReference type="ARBA" id="ARBA00022777"/>
    </source>
</evidence>
<feature type="transmembrane region" description="Helical" evidence="9">
    <location>
        <begin position="310"/>
        <end position="330"/>
    </location>
</feature>
<evidence type="ECO:0000256" key="7">
    <source>
        <dbReference type="PROSITE-ProRule" id="PRU10141"/>
    </source>
</evidence>
<dbReference type="PROSITE" id="PS50011">
    <property type="entry name" value="PROTEIN_KINASE_DOM"/>
    <property type="match status" value="1"/>
</dbReference>
<keyword evidence="2 11" id="KW-0723">Serine/threonine-protein kinase</keyword>
<accession>A0A7D6VBU5</accession>
<dbReference type="Gene3D" id="3.30.200.20">
    <property type="entry name" value="Phosphorylase Kinase, domain 1"/>
    <property type="match status" value="1"/>
</dbReference>
<keyword evidence="4 7" id="KW-0547">Nucleotide-binding</keyword>
<keyword evidence="12" id="KW-1185">Reference proteome</keyword>
<reference evidence="11 12" key="1">
    <citation type="submission" date="2020-07" db="EMBL/GenBank/DDBJ databases">
        <authorList>
            <person name="Zhuang K."/>
            <person name="Ran Y."/>
        </authorList>
    </citation>
    <scope>NUCLEOTIDE SEQUENCE [LARGE SCALE GENOMIC DNA]</scope>
    <source>
        <strain evidence="11 12">WCH-YHL-001</strain>
    </source>
</reference>
<feature type="compositionally biased region" description="Low complexity" evidence="8">
    <location>
        <begin position="345"/>
        <end position="356"/>
    </location>
</feature>
<keyword evidence="3" id="KW-0808">Transferase</keyword>
<name>A0A7D6VBU5_9NOCA</name>
<evidence type="ECO:0000256" key="3">
    <source>
        <dbReference type="ARBA" id="ARBA00022679"/>
    </source>
</evidence>
<evidence type="ECO:0000259" key="10">
    <source>
        <dbReference type="PROSITE" id="PS50011"/>
    </source>
</evidence>
<feature type="region of interest" description="Disordered" evidence="8">
    <location>
        <begin position="335"/>
        <end position="356"/>
    </location>
</feature>
<dbReference type="GO" id="GO:0005524">
    <property type="term" value="F:ATP binding"/>
    <property type="evidence" value="ECO:0007669"/>
    <property type="project" value="UniProtKB-UniRule"/>
</dbReference>
<keyword evidence="9" id="KW-0812">Transmembrane</keyword>
<dbReference type="PROSITE" id="PS00107">
    <property type="entry name" value="PROTEIN_KINASE_ATP"/>
    <property type="match status" value="1"/>
</dbReference>
<organism evidence="11 12">
    <name type="scientific">Nocardia huaxiensis</name>
    <dbReference type="NCBI Taxonomy" id="2755382"/>
    <lineage>
        <taxon>Bacteria</taxon>
        <taxon>Bacillati</taxon>
        <taxon>Actinomycetota</taxon>
        <taxon>Actinomycetes</taxon>
        <taxon>Mycobacteriales</taxon>
        <taxon>Nocardiaceae</taxon>
        <taxon>Nocardia</taxon>
    </lineage>
</organism>
<evidence type="ECO:0000256" key="9">
    <source>
        <dbReference type="SAM" id="Phobius"/>
    </source>
</evidence>
<dbReference type="FunFam" id="1.10.510.10:FF:000021">
    <property type="entry name" value="Serine/threonine protein kinase"/>
    <property type="match status" value="1"/>
</dbReference>
<keyword evidence="5 11" id="KW-0418">Kinase</keyword>
<dbReference type="PANTHER" id="PTHR43289:SF6">
    <property type="entry name" value="SERINE_THREONINE-PROTEIN KINASE NEKL-3"/>
    <property type="match status" value="1"/>
</dbReference>
<proteinExistence type="predicted"/>
<dbReference type="EC" id="2.7.11.1" evidence="1"/>
<dbReference type="Pfam" id="PF00069">
    <property type="entry name" value="Pkinase"/>
    <property type="match status" value="1"/>
</dbReference>
<gene>
    <name evidence="11" type="ORF">H0264_10510</name>
</gene>
<feature type="domain" description="Protein kinase" evidence="10">
    <location>
        <begin position="23"/>
        <end position="300"/>
    </location>
</feature>
<sequence length="515" mass="54880">MGEECGVRIGVGTLLPGEEFAGYRIVRKLGAGGMGAVFLARHPQLARPVALKVLTGDTDAESRARFLREAELAARLQHPNVVSVLDRGVHDEQLWIAMQFVAGTDAAEAVRAGLNAEQAVHIVTEAARGLDAAHAAGLLHRDVKPANILVAAPEDTTPGQLDATPGRVLVTDFGIARATEQSTVLTAEGMVLATLAYAAPEQLSGEAIDHHADVYALGATLYHLLTGFVPFRYEDPLQVLHAHLEQEPPRPCAVNPALAAGFDAVIARAMAKEPRDRYPSCGALATAARAALRGEPEPALPNPRRRRRMLLAGLVIGLVAALAVVLGVTLRASSDAAATDGPSGTPVTTAAPTTPVTGDSGPWGVYGYIAERFPNLLPSFPTALGYKGMNCYAVDSKNVVTVVPRNRTPEGLASVRCDSDGDPLEMVVLTCTVDRTPRPKPNFPFGTQHGEQRWTKGGENGTVVWGDGDTAQGYTYGLMVTFDSPERNLCYLYSFGSNEVRGQDLYEKWWIDAPL</sequence>
<dbReference type="SMART" id="SM00220">
    <property type="entry name" value="S_TKc"/>
    <property type="match status" value="1"/>
</dbReference>
<protein>
    <recommendedName>
        <fullName evidence="1">non-specific serine/threonine protein kinase</fullName>
        <ecNumber evidence="1">2.7.11.1</ecNumber>
    </recommendedName>
</protein>
<dbReference type="Gene3D" id="1.10.510.10">
    <property type="entry name" value="Transferase(Phosphotransferase) domain 1"/>
    <property type="match status" value="1"/>
</dbReference>
<dbReference type="KEGG" id="nhu:H0264_10510"/>
<dbReference type="PROSITE" id="PS00108">
    <property type="entry name" value="PROTEIN_KINASE_ST"/>
    <property type="match status" value="1"/>
</dbReference>
<dbReference type="GO" id="GO:0004674">
    <property type="term" value="F:protein serine/threonine kinase activity"/>
    <property type="evidence" value="ECO:0007669"/>
    <property type="project" value="UniProtKB-KW"/>
</dbReference>
<dbReference type="PANTHER" id="PTHR43289">
    <property type="entry name" value="MITOGEN-ACTIVATED PROTEIN KINASE KINASE KINASE 20-RELATED"/>
    <property type="match status" value="1"/>
</dbReference>
<evidence type="ECO:0000313" key="12">
    <source>
        <dbReference type="Proteomes" id="UP000515512"/>
    </source>
</evidence>
<dbReference type="CDD" id="cd14014">
    <property type="entry name" value="STKc_PknB_like"/>
    <property type="match status" value="1"/>
</dbReference>
<evidence type="ECO:0000256" key="1">
    <source>
        <dbReference type="ARBA" id="ARBA00012513"/>
    </source>
</evidence>
<dbReference type="InterPro" id="IPR011009">
    <property type="entry name" value="Kinase-like_dom_sf"/>
</dbReference>
<evidence type="ECO:0000256" key="4">
    <source>
        <dbReference type="ARBA" id="ARBA00022741"/>
    </source>
</evidence>
<evidence type="ECO:0000313" key="11">
    <source>
        <dbReference type="EMBL" id="QLY32621.1"/>
    </source>
</evidence>
<dbReference type="InterPro" id="IPR017441">
    <property type="entry name" value="Protein_kinase_ATP_BS"/>
</dbReference>
<dbReference type="EMBL" id="CP059399">
    <property type="protein sequence ID" value="QLY32621.1"/>
    <property type="molecule type" value="Genomic_DNA"/>
</dbReference>
<dbReference type="Proteomes" id="UP000515512">
    <property type="component" value="Chromosome"/>
</dbReference>